<evidence type="ECO:0000313" key="4">
    <source>
        <dbReference type="EMBL" id="MDQ8195160.1"/>
    </source>
</evidence>
<dbReference type="Pfam" id="PF01467">
    <property type="entry name" value="CTP_transf_like"/>
    <property type="match status" value="1"/>
</dbReference>
<dbReference type="Gene3D" id="3.40.50.620">
    <property type="entry name" value="HUPs"/>
    <property type="match status" value="1"/>
</dbReference>
<name>A0ABU1AMS8_9BACT</name>
<dbReference type="InterPro" id="IPR014729">
    <property type="entry name" value="Rossmann-like_a/b/a_fold"/>
</dbReference>
<dbReference type="InterPro" id="IPR050385">
    <property type="entry name" value="Archaeal_FAD_synthase"/>
</dbReference>
<feature type="domain" description="Cytidyltransferase-like" evidence="3">
    <location>
        <begin position="30"/>
        <end position="157"/>
    </location>
</feature>
<proteinExistence type="predicted"/>
<accession>A0ABU1AMS8</accession>
<organism evidence="4 5">
    <name type="scientific">Thalassobacterium sedimentorum</name>
    <dbReference type="NCBI Taxonomy" id="3041258"/>
    <lineage>
        <taxon>Bacteria</taxon>
        <taxon>Pseudomonadati</taxon>
        <taxon>Verrucomicrobiota</taxon>
        <taxon>Opitutia</taxon>
        <taxon>Puniceicoccales</taxon>
        <taxon>Coraliomargaritaceae</taxon>
        <taxon>Thalassobacterium</taxon>
    </lineage>
</organism>
<evidence type="ECO:0000313" key="5">
    <source>
        <dbReference type="Proteomes" id="UP001243717"/>
    </source>
</evidence>
<comment type="caution">
    <text evidence="4">The sequence shown here is derived from an EMBL/GenBank/DDBJ whole genome shotgun (WGS) entry which is preliminary data.</text>
</comment>
<dbReference type="SUPFAM" id="SSF52374">
    <property type="entry name" value="Nucleotidylyl transferase"/>
    <property type="match status" value="1"/>
</dbReference>
<dbReference type="EMBL" id="JARXIC010000018">
    <property type="protein sequence ID" value="MDQ8195160.1"/>
    <property type="molecule type" value="Genomic_DNA"/>
</dbReference>
<keyword evidence="2 4" id="KW-0548">Nucleotidyltransferase</keyword>
<evidence type="ECO:0000259" key="3">
    <source>
        <dbReference type="Pfam" id="PF01467"/>
    </source>
</evidence>
<dbReference type="Proteomes" id="UP001243717">
    <property type="component" value="Unassembled WGS sequence"/>
</dbReference>
<keyword evidence="5" id="KW-1185">Reference proteome</keyword>
<sequence>MHLPNPKWLSLDDAIVERQRQRDAGHTMVMTNGCFDLLHVGHISYLKASRDLGDQLWVLINSDESVRALKGPTRPIESEAERAYCLGALSCVDYVVVFNNPRLVTEIKQLQPDIYTKAGDYTLDTLHQGERAAFEAVGTQIQFLPFLEGFSTTKMIEKIHKAGSL</sequence>
<protein>
    <submittedName>
        <fullName evidence="4">Adenylyltransferase/cytidyltransferase family protein</fullName>
    </submittedName>
</protein>
<dbReference type="NCBIfam" id="TIGR00125">
    <property type="entry name" value="cyt_tran_rel"/>
    <property type="match status" value="1"/>
</dbReference>
<evidence type="ECO:0000256" key="2">
    <source>
        <dbReference type="ARBA" id="ARBA00022695"/>
    </source>
</evidence>
<dbReference type="PANTHER" id="PTHR43793">
    <property type="entry name" value="FAD SYNTHASE"/>
    <property type="match status" value="1"/>
</dbReference>
<keyword evidence="1" id="KW-0808">Transferase</keyword>
<dbReference type="GO" id="GO:0016779">
    <property type="term" value="F:nucleotidyltransferase activity"/>
    <property type="evidence" value="ECO:0007669"/>
    <property type="project" value="UniProtKB-KW"/>
</dbReference>
<evidence type="ECO:0000256" key="1">
    <source>
        <dbReference type="ARBA" id="ARBA00022679"/>
    </source>
</evidence>
<gene>
    <name evidence="4" type="ORF">QEH59_12040</name>
</gene>
<dbReference type="InterPro" id="IPR004821">
    <property type="entry name" value="Cyt_trans-like"/>
</dbReference>
<dbReference type="RefSeq" id="WP_308985619.1">
    <property type="nucleotide sequence ID" value="NZ_JARXIC010000018.1"/>
</dbReference>
<reference evidence="4 5" key="1">
    <citation type="submission" date="2023-04" db="EMBL/GenBank/DDBJ databases">
        <title>A novel bacteria isolated from coastal sediment.</title>
        <authorList>
            <person name="Liu X.-J."/>
            <person name="Du Z.-J."/>
        </authorList>
    </citation>
    <scope>NUCLEOTIDE SEQUENCE [LARGE SCALE GENOMIC DNA]</scope>
    <source>
        <strain evidence="4 5">SDUM461004</strain>
    </source>
</reference>
<dbReference type="PANTHER" id="PTHR43793:SF2">
    <property type="entry name" value="BIFUNCTIONAL PROTEIN HLDE"/>
    <property type="match status" value="1"/>
</dbReference>